<evidence type="ECO:0000313" key="3">
    <source>
        <dbReference type="EMBL" id="KAF4738401.1"/>
    </source>
</evidence>
<reference evidence="3 4" key="1">
    <citation type="submission" date="2020-04" db="EMBL/GenBank/DDBJ databases">
        <title>Perkinsus olseni comparative genomics.</title>
        <authorList>
            <person name="Bogema D.R."/>
        </authorList>
    </citation>
    <scope>NUCLEOTIDE SEQUENCE [LARGE SCALE GENOMIC DNA]</scope>
    <source>
        <strain evidence="3">ATCC PRA-205</strain>
    </source>
</reference>
<keyword evidence="1" id="KW-0472">Membrane</keyword>
<feature type="domain" description="EF-hand" evidence="2">
    <location>
        <begin position="24"/>
        <end position="59"/>
    </location>
</feature>
<name>A0A7J6T079_PEROL</name>
<accession>A0A7J6T079</accession>
<dbReference type="EMBL" id="JABANM010011009">
    <property type="protein sequence ID" value="KAF4738401.1"/>
    <property type="molecule type" value="Genomic_DNA"/>
</dbReference>
<dbReference type="Proteomes" id="UP000574390">
    <property type="component" value="Unassembled WGS sequence"/>
</dbReference>
<organism evidence="3 4">
    <name type="scientific">Perkinsus olseni</name>
    <name type="common">Perkinsus atlanticus</name>
    <dbReference type="NCBI Taxonomy" id="32597"/>
    <lineage>
        <taxon>Eukaryota</taxon>
        <taxon>Sar</taxon>
        <taxon>Alveolata</taxon>
        <taxon>Perkinsozoa</taxon>
        <taxon>Perkinsea</taxon>
        <taxon>Perkinsida</taxon>
        <taxon>Perkinsidae</taxon>
        <taxon>Perkinsus</taxon>
    </lineage>
</organism>
<dbReference type="InterPro" id="IPR011992">
    <property type="entry name" value="EF-hand-dom_pair"/>
</dbReference>
<gene>
    <name evidence="3" type="primary">NPR2_3</name>
    <name evidence="3" type="ORF">FOZ62_004708</name>
</gene>
<keyword evidence="1" id="KW-0812">Transmembrane</keyword>
<dbReference type="SUPFAM" id="SSF47473">
    <property type="entry name" value="EF-hand"/>
    <property type="match status" value="1"/>
</dbReference>
<proteinExistence type="predicted"/>
<evidence type="ECO:0000313" key="4">
    <source>
        <dbReference type="Proteomes" id="UP000574390"/>
    </source>
</evidence>
<dbReference type="AlphaFoldDB" id="A0A7J6T079"/>
<dbReference type="PROSITE" id="PS50222">
    <property type="entry name" value="EF_HAND_2"/>
    <property type="match status" value="1"/>
</dbReference>
<feature type="transmembrane region" description="Helical" evidence="1">
    <location>
        <begin position="270"/>
        <end position="292"/>
    </location>
</feature>
<evidence type="ECO:0000256" key="1">
    <source>
        <dbReference type="SAM" id="Phobius"/>
    </source>
</evidence>
<dbReference type="GO" id="GO:0005509">
    <property type="term" value="F:calcium ion binding"/>
    <property type="evidence" value="ECO:0007669"/>
    <property type="project" value="InterPro"/>
</dbReference>
<sequence length="294" mass="33871">MARALGMLLEHIRSNEMRKLEDDILYRRLQLMFACMDDDNDGYIWPNDFVHAMTYFGLASEGDRMRIVRDHQLAYHHRHHRRRTSTFAEYPPSEARPPPVGGMDFDEFKVEVLELDREDKLRRSAREALNQRTQTHAKLASMAENTAIKMVLAFTILFVSSIYLFNDNTSTTSVVGLVLVDSLYRYGGVNQDTRYGVLEMQSRLLLASIPDRYMTIYFQISNVDGPWVVDRLDEDEFASKRFYDRQLLQAGVGDPTGPNPSSMVLDVRSLWIEFAFDSIFALLIATVLVFVASF</sequence>
<evidence type="ECO:0000259" key="2">
    <source>
        <dbReference type="PROSITE" id="PS50222"/>
    </source>
</evidence>
<protein>
    <submittedName>
        <fullName evidence="3">Nitrogen permease regulator 2</fullName>
    </submittedName>
</protein>
<feature type="non-terminal residue" evidence="3">
    <location>
        <position position="1"/>
    </location>
</feature>
<keyword evidence="1" id="KW-1133">Transmembrane helix</keyword>
<comment type="caution">
    <text evidence="3">The sequence shown here is derived from an EMBL/GenBank/DDBJ whole genome shotgun (WGS) entry which is preliminary data.</text>
</comment>
<dbReference type="InterPro" id="IPR002048">
    <property type="entry name" value="EF_hand_dom"/>
</dbReference>